<dbReference type="Pfam" id="PF07261">
    <property type="entry name" value="DnaB_2"/>
    <property type="match status" value="2"/>
</dbReference>
<reference evidence="3 4" key="1">
    <citation type="journal article" date="2015" name="Infect. Genet. Evol.">
        <title>Genomic sequences of six botulinum neurotoxin-producing strains representing three clostridial species illustrate the mobility and diversity of botulinum neurotoxin genes.</title>
        <authorList>
            <person name="Smith T.J."/>
            <person name="Hill K.K."/>
            <person name="Xie G."/>
            <person name="Foley B.T."/>
            <person name="Williamson C.H."/>
            <person name="Foster J.T."/>
            <person name="Johnson S.L."/>
            <person name="Chertkov O."/>
            <person name="Teshima H."/>
            <person name="Gibbons H.S."/>
            <person name="Johnsky L.A."/>
            <person name="Karavis M.A."/>
            <person name="Smith L.A."/>
        </authorList>
    </citation>
    <scope>NUCLEOTIDE SEQUENCE [LARGE SCALE GENOMIC DNA]</scope>
    <source>
        <strain evidence="3 4">CDC 2741</strain>
    </source>
</reference>
<comment type="caution">
    <text evidence="3">The sequence shown here is derived from an EMBL/GenBank/DDBJ whole genome shotgun (WGS) entry which is preliminary data.</text>
</comment>
<gene>
    <name evidence="3" type="ORF">U732_2266</name>
</gene>
<dbReference type="InterPro" id="IPR017019">
    <property type="entry name" value="DNA_replication_prd_bac"/>
</dbReference>
<dbReference type="OrthoDB" id="1652900at2"/>
<evidence type="ECO:0000313" key="4">
    <source>
        <dbReference type="Proteomes" id="UP000031366"/>
    </source>
</evidence>
<feature type="domain" description="DnaB/C C-terminal" evidence="2">
    <location>
        <begin position="225"/>
        <end position="282"/>
    </location>
</feature>
<dbReference type="PIRSF" id="PIRSF033722">
    <property type="entry name" value="DnaD_CA_C3587_prd"/>
    <property type="match status" value="1"/>
</dbReference>
<dbReference type="InterPro" id="IPR006343">
    <property type="entry name" value="DnaB/C_C"/>
</dbReference>
<accession>A0A0C1QYC5</accession>
<sequence>MSTFMFKNKDFGYTPVSNVFIDKYMATARGEYVKVYLLGLKYCVSGELGANSAVIANTLSLLETDVLNAWNYWSEVGVIKMAAIDNMSNYTIEFLDLTNNIEDTNKKIDILKELNNNSIKDMLQDIEKLIGRTLSPKEIEIYLGWQKDFNFSPELILLLIQYCISKGKVDYRYFEKIAMAWHDDKIQTVEDAQSFIKKHEDKWVNIRKILKYLGINTPDIMKPQEEMLTKWLTVYKFPLDIIYKSCDICFERLNRADFKYIDGILNSWFRDGISTLEDIEKKDRKKLTHKSIVNNNLSNKGTFNNYEQRSYNFEELEKQLLGWDNND</sequence>
<dbReference type="STRING" id="29341.RSJ17_01755"/>
<dbReference type="InterPro" id="IPR053162">
    <property type="entry name" value="DnaD"/>
</dbReference>
<evidence type="ECO:0000259" key="2">
    <source>
        <dbReference type="Pfam" id="PF07261"/>
    </source>
</evidence>
<protein>
    <submittedName>
        <fullName evidence="3">DnaD domain protein</fullName>
    </submittedName>
</protein>
<dbReference type="SUPFAM" id="SSF158499">
    <property type="entry name" value="DnaD domain-like"/>
    <property type="match status" value="2"/>
</dbReference>
<feature type="domain" description="DnaB/C C-terminal" evidence="2">
    <location>
        <begin position="123"/>
        <end position="195"/>
    </location>
</feature>
<organism evidence="3 4">
    <name type="scientific">Clostridium argentinense CDC 2741</name>
    <dbReference type="NCBI Taxonomy" id="1418104"/>
    <lineage>
        <taxon>Bacteria</taxon>
        <taxon>Bacillati</taxon>
        <taxon>Bacillota</taxon>
        <taxon>Clostridia</taxon>
        <taxon>Eubacteriales</taxon>
        <taxon>Clostridiaceae</taxon>
        <taxon>Clostridium</taxon>
    </lineage>
</organism>
<dbReference type="EMBL" id="AYSO01000018">
    <property type="protein sequence ID" value="KIE46012.1"/>
    <property type="molecule type" value="Genomic_DNA"/>
</dbReference>
<evidence type="ECO:0000313" key="3">
    <source>
        <dbReference type="EMBL" id="KIE46012.1"/>
    </source>
</evidence>
<dbReference type="RefSeq" id="WP_039634513.1">
    <property type="nucleotide sequence ID" value="NZ_AYSO01000018.1"/>
</dbReference>
<evidence type="ECO:0000256" key="1">
    <source>
        <dbReference type="ARBA" id="ARBA00093462"/>
    </source>
</evidence>
<keyword evidence="4" id="KW-1185">Reference proteome</keyword>
<comment type="similarity">
    <text evidence="1">Belongs to the DnaB/DnaD family.</text>
</comment>
<dbReference type="PANTHER" id="PTHR37293:SF5">
    <property type="entry name" value="DNA REPLICATION PROTEIN"/>
    <property type="match status" value="1"/>
</dbReference>
<proteinExistence type="inferred from homology"/>
<name>A0A0C1QYC5_9CLOT</name>
<dbReference type="PANTHER" id="PTHR37293">
    <property type="entry name" value="PHAGE REPLICATION PROTEIN-RELATED"/>
    <property type="match status" value="1"/>
</dbReference>
<dbReference type="NCBIfam" id="TIGR01446">
    <property type="entry name" value="DnaD_dom"/>
    <property type="match status" value="2"/>
</dbReference>
<dbReference type="Gene3D" id="1.10.10.630">
    <property type="entry name" value="DnaD domain-like"/>
    <property type="match status" value="2"/>
</dbReference>
<dbReference type="InterPro" id="IPR034829">
    <property type="entry name" value="DnaD-like_sf"/>
</dbReference>
<dbReference type="AlphaFoldDB" id="A0A0C1QYC5"/>
<dbReference type="Proteomes" id="UP000031366">
    <property type="component" value="Unassembled WGS sequence"/>
</dbReference>